<evidence type="ECO:0000313" key="2">
    <source>
        <dbReference type="EMBL" id="KAG1809587.1"/>
    </source>
</evidence>
<dbReference type="OrthoDB" id="2684603at2759"/>
<keyword evidence="3" id="KW-1185">Reference proteome</keyword>
<sequence>MGHQDDLMFCNRFHCYILLSPCGQPLSKFSSRRELLTAFHAFVVTHQMMIERRVFHGDLSPNNFVVHDSIGSFIDFDHALILVEGMTSTYSHGTGTMPYISICILQAMLDLAPSEVNTNIPGQDTDLNDLDDFKVDNNIGLVPQAANTLAANTPQNQTFPWASAYEAFGKVDTHLALSMICFVKMGVLMQGRFFIDKTSEYFTEFRPLVQKWGTMVYGANGPQDQVEMTYTGVLNLLNTFMRSIGKEPPPLG</sequence>
<organism evidence="2 3">
    <name type="scientific">Suillus subaureus</name>
    <dbReference type="NCBI Taxonomy" id="48587"/>
    <lineage>
        <taxon>Eukaryota</taxon>
        <taxon>Fungi</taxon>
        <taxon>Dikarya</taxon>
        <taxon>Basidiomycota</taxon>
        <taxon>Agaricomycotina</taxon>
        <taxon>Agaricomycetes</taxon>
        <taxon>Agaricomycetidae</taxon>
        <taxon>Boletales</taxon>
        <taxon>Suillineae</taxon>
        <taxon>Suillaceae</taxon>
        <taxon>Suillus</taxon>
    </lineage>
</organism>
<protein>
    <recommendedName>
        <fullName evidence="1">Fungal-type protein kinase domain-containing protein</fullName>
    </recommendedName>
</protein>
<accession>A0A9P7E2R8</accession>
<dbReference type="PANTHER" id="PTHR38248:SF2">
    <property type="entry name" value="FUNK1 11"/>
    <property type="match status" value="1"/>
</dbReference>
<comment type="caution">
    <text evidence="2">The sequence shown here is derived from an EMBL/GenBank/DDBJ whole genome shotgun (WGS) entry which is preliminary data.</text>
</comment>
<evidence type="ECO:0000313" key="3">
    <source>
        <dbReference type="Proteomes" id="UP000807769"/>
    </source>
</evidence>
<evidence type="ECO:0000259" key="1">
    <source>
        <dbReference type="Pfam" id="PF17667"/>
    </source>
</evidence>
<dbReference type="InterPro" id="IPR011009">
    <property type="entry name" value="Kinase-like_dom_sf"/>
</dbReference>
<dbReference type="GeneID" id="64627276"/>
<dbReference type="EMBL" id="JABBWG010000033">
    <property type="protein sequence ID" value="KAG1809587.1"/>
    <property type="molecule type" value="Genomic_DNA"/>
</dbReference>
<name>A0A9P7E2R8_9AGAM</name>
<reference evidence="2" key="1">
    <citation type="journal article" date="2020" name="New Phytol.">
        <title>Comparative genomics reveals dynamic genome evolution in host specialist ectomycorrhizal fungi.</title>
        <authorList>
            <person name="Lofgren L.A."/>
            <person name="Nguyen N.H."/>
            <person name="Vilgalys R."/>
            <person name="Ruytinx J."/>
            <person name="Liao H.L."/>
            <person name="Branco S."/>
            <person name="Kuo A."/>
            <person name="LaButti K."/>
            <person name="Lipzen A."/>
            <person name="Andreopoulos W."/>
            <person name="Pangilinan J."/>
            <person name="Riley R."/>
            <person name="Hundley H."/>
            <person name="Na H."/>
            <person name="Barry K."/>
            <person name="Grigoriev I.V."/>
            <person name="Stajich J.E."/>
            <person name="Kennedy P.G."/>
        </authorList>
    </citation>
    <scope>NUCLEOTIDE SEQUENCE</scope>
    <source>
        <strain evidence="2">MN1</strain>
    </source>
</reference>
<dbReference type="Proteomes" id="UP000807769">
    <property type="component" value="Unassembled WGS sequence"/>
</dbReference>
<proteinExistence type="predicted"/>
<dbReference type="PANTHER" id="PTHR38248">
    <property type="entry name" value="FUNK1 6"/>
    <property type="match status" value="1"/>
</dbReference>
<dbReference type="SUPFAM" id="SSF56112">
    <property type="entry name" value="Protein kinase-like (PK-like)"/>
    <property type="match status" value="1"/>
</dbReference>
<dbReference type="AlphaFoldDB" id="A0A9P7E2R8"/>
<dbReference type="RefSeq" id="XP_041189301.1">
    <property type="nucleotide sequence ID" value="XM_041333259.1"/>
</dbReference>
<feature type="domain" description="Fungal-type protein kinase" evidence="1">
    <location>
        <begin position="10"/>
        <end position="106"/>
    </location>
</feature>
<dbReference type="InterPro" id="IPR040976">
    <property type="entry name" value="Pkinase_fungal"/>
</dbReference>
<dbReference type="Pfam" id="PF17667">
    <property type="entry name" value="Pkinase_fungal"/>
    <property type="match status" value="1"/>
</dbReference>
<gene>
    <name evidence="2" type="ORF">BJ212DRAFT_1302439</name>
</gene>